<protein>
    <submittedName>
        <fullName evidence="1">Uncharacterized protein</fullName>
    </submittedName>
</protein>
<reference evidence="1 2" key="1">
    <citation type="journal article" date="2013" name="Proc. Natl. Acad. Sci. U.S.A.">
        <title>The king cobra genome reveals dynamic gene evolution and adaptation in the snake venom system.</title>
        <authorList>
            <person name="Vonk F.J."/>
            <person name="Casewell N.R."/>
            <person name="Henkel C.V."/>
            <person name="Heimberg A.M."/>
            <person name="Jansen H.J."/>
            <person name="McCleary R.J."/>
            <person name="Kerkkamp H.M."/>
            <person name="Vos R.A."/>
            <person name="Guerreiro I."/>
            <person name="Calvete J.J."/>
            <person name="Wuster W."/>
            <person name="Woods A.E."/>
            <person name="Logan J.M."/>
            <person name="Harrison R.A."/>
            <person name="Castoe T.A."/>
            <person name="de Koning A.P."/>
            <person name="Pollock D.D."/>
            <person name="Yandell M."/>
            <person name="Calderon D."/>
            <person name="Renjifo C."/>
            <person name="Currier R.B."/>
            <person name="Salgado D."/>
            <person name="Pla D."/>
            <person name="Sanz L."/>
            <person name="Hyder A.S."/>
            <person name="Ribeiro J.M."/>
            <person name="Arntzen J.W."/>
            <person name="van den Thillart G.E."/>
            <person name="Boetzer M."/>
            <person name="Pirovano W."/>
            <person name="Dirks R.P."/>
            <person name="Spaink H.P."/>
            <person name="Duboule D."/>
            <person name="McGlinn E."/>
            <person name="Kini R.M."/>
            <person name="Richardson M.K."/>
        </authorList>
    </citation>
    <scope>NUCLEOTIDE SEQUENCE</scope>
    <source>
        <tissue evidence="1">Blood</tissue>
    </source>
</reference>
<proteinExistence type="predicted"/>
<feature type="non-terminal residue" evidence="1">
    <location>
        <position position="1"/>
    </location>
</feature>
<keyword evidence="2" id="KW-1185">Reference proteome</keyword>
<sequence length="225" mass="25091">MTGKGHKRDRLSDLPCRNLDSHLKAEKPIFHIAFLPSGVHPKLCSSVSNSYIAALWQLGQKREGQKSSGLQPQSELTSENIESAVLEIMPCISEKNAWDYPPDPWPTQTHARFNSFRVRDLIGKPWLKLCEKKHTPCISAGTPTDHFRTQGRTIKSKKDIRLPERCEELVGPITLAPTGSTQEDRSRGLASEAAKLCNLYPLPLSLPGTTWMQEIIDTIQQGGDP</sequence>
<dbReference type="Proteomes" id="UP000018936">
    <property type="component" value="Unassembled WGS sequence"/>
</dbReference>
<evidence type="ECO:0000313" key="2">
    <source>
        <dbReference type="Proteomes" id="UP000018936"/>
    </source>
</evidence>
<dbReference type="AlphaFoldDB" id="V8PCB9"/>
<comment type="caution">
    <text evidence="1">The sequence shown here is derived from an EMBL/GenBank/DDBJ whole genome shotgun (WGS) entry which is preliminary data.</text>
</comment>
<gene>
    <name evidence="1" type="ORF">L345_02534</name>
</gene>
<dbReference type="EMBL" id="AZIM01000336">
    <property type="protein sequence ID" value="ETE71658.1"/>
    <property type="molecule type" value="Genomic_DNA"/>
</dbReference>
<organism evidence="1 2">
    <name type="scientific">Ophiophagus hannah</name>
    <name type="common">King cobra</name>
    <name type="synonym">Naja hannah</name>
    <dbReference type="NCBI Taxonomy" id="8665"/>
    <lineage>
        <taxon>Eukaryota</taxon>
        <taxon>Metazoa</taxon>
        <taxon>Chordata</taxon>
        <taxon>Craniata</taxon>
        <taxon>Vertebrata</taxon>
        <taxon>Euteleostomi</taxon>
        <taxon>Lepidosauria</taxon>
        <taxon>Squamata</taxon>
        <taxon>Bifurcata</taxon>
        <taxon>Unidentata</taxon>
        <taxon>Episquamata</taxon>
        <taxon>Toxicofera</taxon>
        <taxon>Serpentes</taxon>
        <taxon>Colubroidea</taxon>
        <taxon>Elapidae</taxon>
        <taxon>Elapinae</taxon>
        <taxon>Ophiophagus</taxon>
    </lineage>
</organism>
<accession>V8PCB9</accession>
<name>V8PCB9_OPHHA</name>
<evidence type="ECO:0000313" key="1">
    <source>
        <dbReference type="EMBL" id="ETE71658.1"/>
    </source>
</evidence>